<dbReference type="InterPro" id="IPR019775">
    <property type="entry name" value="WD40_repeat_CS"/>
</dbReference>
<feature type="binding site" evidence="6">
    <location>
        <position position="56"/>
    </location>
    <ligand>
        <name>ATP</name>
        <dbReference type="ChEBI" id="CHEBI:30616"/>
    </ligand>
</feature>
<protein>
    <recommendedName>
        <fullName evidence="9">Protein kinase domain-containing protein</fullName>
    </recommendedName>
</protein>
<feature type="repeat" description="WD" evidence="5">
    <location>
        <begin position="689"/>
        <end position="724"/>
    </location>
</feature>
<dbReference type="SMART" id="SM00320">
    <property type="entry name" value="WD40"/>
    <property type="match status" value="7"/>
</dbReference>
<dbReference type="SUPFAM" id="SSF56112">
    <property type="entry name" value="Protein kinase-like (PK-like)"/>
    <property type="match status" value="1"/>
</dbReference>
<feature type="repeat" description="WD" evidence="5">
    <location>
        <begin position="476"/>
        <end position="517"/>
    </location>
</feature>
<evidence type="ECO:0000256" key="5">
    <source>
        <dbReference type="PROSITE-ProRule" id="PRU00221"/>
    </source>
</evidence>
<dbReference type="KEGG" id="kbs:EPA93_04825"/>
<dbReference type="Pfam" id="PF00400">
    <property type="entry name" value="WD40"/>
    <property type="match status" value="7"/>
</dbReference>
<dbReference type="SUPFAM" id="SSF50978">
    <property type="entry name" value="WD40 repeat-like"/>
    <property type="match status" value="1"/>
</dbReference>
<dbReference type="PRINTS" id="PR00320">
    <property type="entry name" value="GPROTEINBRPT"/>
</dbReference>
<evidence type="ECO:0000256" key="3">
    <source>
        <dbReference type="ARBA" id="ARBA00022741"/>
    </source>
</evidence>
<organism evidence="10 11">
    <name type="scientific">Ktedonosporobacter rubrisoli</name>
    <dbReference type="NCBI Taxonomy" id="2509675"/>
    <lineage>
        <taxon>Bacteria</taxon>
        <taxon>Bacillati</taxon>
        <taxon>Chloroflexota</taxon>
        <taxon>Ktedonobacteria</taxon>
        <taxon>Ktedonobacterales</taxon>
        <taxon>Ktedonosporobacteraceae</taxon>
        <taxon>Ktedonosporobacter</taxon>
    </lineage>
</organism>
<keyword evidence="2" id="KW-0677">Repeat</keyword>
<accession>A0A4P6JJR3</accession>
<proteinExistence type="predicted"/>
<dbReference type="GO" id="GO:0005524">
    <property type="term" value="F:ATP binding"/>
    <property type="evidence" value="ECO:0007669"/>
    <property type="project" value="UniProtKB-UniRule"/>
</dbReference>
<keyword evidence="1 5" id="KW-0853">WD repeat</keyword>
<evidence type="ECO:0000256" key="8">
    <source>
        <dbReference type="SAM" id="MobiDB-lite"/>
    </source>
</evidence>
<evidence type="ECO:0000256" key="6">
    <source>
        <dbReference type="PROSITE-ProRule" id="PRU10141"/>
    </source>
</evidence>
<dbReference type="GO" id="GO:0004672">
    <property type="term" value="F:protein kinase activity"/>
    <property type="evidence" value="ECO:0007669"/>
    <property type="project" value="InterPro"/>
</dbReference>
<dbReference type="SMART" id="SM00220">
    <property type="entry name" value="S_TKc"/>
    <property type="match status" value="1"/>
</dbReference>
<dbReference type="InterPro" id="IPR020472">
    <property type="entry name" value="WD40_PAC1"/>
</dbReference>
<reference evidence="10 11" key="1">
    <citation type="submission" date="2019-01" db="EMBL/GenBank/DDBJ databases">
        <title>Ktedonosporobacter rubrisoli SCAWS-G2.</title>
        <authorList>
            <person name="Huang Y."/>
            <person name="Yan B."/>
        </authorList>
    </citation>
    <scope>NUCLEOTIDE SEQUENCE [LARGE SCALE GENOMIC DNA]</scope>
    <source>
        <strain evidence="10 11">SCAWS-G2</strain>
    </source>
</reference>
<evidence type="ECO:0000256" key="4">
    <source>
        <dbReference type="ARBA" id="ARBA00022840"/>
    </source>
</evidence>
<dbReference type="InterPro" id="IPR000719">
    <property type="entry name" value="Prot_kinase_dom"/>
</dbReference>
<dbReference type="CDD" id="cd00200">
    <property type="entry name" value="WD40"/>
    <property type="match status" value="1"/>
</dbReference>
<feature type="repeat" description="WD" evidence="5">
    <location>
        <begin position="518"/>
        <end position="559"/>
    </location>
</feature>
<dbReference type="PROSITE" id="PS00108">
    <property type="entry name" value="PROTEIN_KINASE_ST"/>
    <property type="match status" value="1"/>
</dbReference>
<dbReference type="Proteomes" id="UP000290365">
    <property type="component" value="Chromosome"/>
</dbReference>
<dbReference type="PRINTS" id="PR00319">
    <property type="entry name" value="GPROTEINB"/>
</dbReference>
<gene>
    <name evidence="10" type="ORF">EPA93_04825</name>
</gene>
<dbReference type="PANTHER" id="PTHR19848:SF8">
    <property type="entry name" value="F-BOX AND WD REPEAT DOMAIN CONTAINING 7"/>
    <property type="match status" value="1"/>
</dbReference>
<sequence>MPGDLKSPMKGSKLPMNELLGKRLGNYRLVQLIGRGGFAEVYQGEHVHLGTKAALKVLQTQLEEKEQEHFLQEARIIARLIHPHIVRVLDFGLEDAIPFLVMDYAPHGSLRKRYPRGTRLPHRKILPFLQQAASALDYAHSQQVIHRDVKPENMLLNQQDEIMLSDFGIATIVKSTRGTSVEEVVGTAAYMAPEQIQGRPQPASDQYALGIVLYEWLSGEAPFQGSFTEICSQHLHAAPPPLHEKQPSISREIEAVVEQALAKEPQQRFASLQTLADAFARASEDETIVLTEEDADATMRRTSSIPPTERAEPIAKTAPALPATQRAEPAQAAEPVTRTEPATLRAEPAHTEVPELPAPQPSSAKPLDLSRRSLLLAAGALLVGAAGASGLTWAIVSQEQRRAPAEKFVTPPSPTPSSTPAPSKGTTLYTYQQHSGAVYTLCWSPNGQYLVSGSADTTARVWRAEKGETLYTYQGHAGLLNAVLSVSWATNGQWIASGGDDMTAQVWEAATGNRLTLYRGHQARVLSVACAPHSSTVASGSADQSVQLWDASSGDQAGTYQGHSDIVYAVAWSPDGSLLASASADKTIQVWEAATRHPVTQYKRHNGAVYTVAWSPDGQYLASGGFDKSIQIWEPRTGKPLLSMTGTSELSTEISALAWSPDGKRIASASTDTTVRIWDAASGELLYTYSEHSSPVYTVAWMPPDGAYLASGSADQTVKIWQAM</sequence>
<evidence type="ECO:0000313" key="10">
    <source>
        <dbReference type="EMBL" id="QBD75359.1"/>
    </source>
</evidence>
<dbReference type="PROSITE" id="PS50011">
    <property type="entry name" value="PROTEIN_KINASE_DOM"/>
    <property type="match status" value="1"/>
</dbReference>
<keyword evidence="3 6" id="KW-0547">Nucleotide-binding</keyword>
<evidence type="ECO:0000256" key="2">
    <source>
        <dbReference type="ARBA" id="ARBA00022737"/>
    </source>
</evidence>
<evidence type="ECO:0000313" key="11">
    <source>
        <dbReference type="Proteomes" id="UP000290365"/>
    </source>
</evidence>
<dbReference type="PROSITE" id="PS50082">
    <property type="entry name" value="WD_REPEATS_2"/>
    <property type="match status" value="7"/>
</dbReference>
<dbReference type="InterPro" id="IPR001632">
    <property type="entry name" value="WD40_G-protein_beta-like"/>
</dbReference>
<keyword evidence="4 6" id="KW-0067">ATP-binding</keyword>
<feature type="domain" description="Protein kinase" evidence="9">
    <location>
        <begin position="27"/>
        <end position="280"/>
    </location>
</feature>
<feature type="repeat" description="WD" evidence="5">
    <location>
        <begin position="560"/>
        <end position="601"/>
    </location>
</feature>
<dbReference type="EMBL" id="CP035758">
    <property type="protein sequence ID" value="QBD75359.1"/>
    <property type="molecule type" value="Genomic_DNA"/>
</dbReference>
<dbReference type="InterPro" id="IPR017441">
    <property type="entry name" value="Protein_kinase_ATP_BS"/>
</dbReference>
<dbReference type="AlphaFoldDB" id="A0A4P6JJR3"/>
<evidence type="ECO:0000256" key="1">
    <source>
        <dbReference type="ARBA" id="ARBA00022574"/>
    </source>
</evidence>
<feature type="repeat" description="WD" evidence="5">
    <location>
        <begin position="602"/>
        <end position="643"/>
    </location>
</feature>
<dbReference type="Gene3D" id="2.130.10.10">
    <property type="entry name" value="YVTN repeat-like/Quinoprotein amine dehydrogenase"/>
    <property type="match status" value="4"/>
</dbReference>
<dbReference type="OrthoDB" id="136964at2"/>
<dbReference type="PANTHER" id="PTHR19848">
    <property type="entry name" value="WD40 REPEAT PROTEIN"/>
    <property type="match status" value="1"/>
</dbReference>
<feature type="region of interest" description="Disordered" evidence="8">
    <location>
        <begin position="405"/>
        <end position="426"/>
    </location>
</feature>
<feature type="repeat" description="WD" evidence="5">
    <location>
        <begin position="431"/>
        <end position="472"/>
    </location>
</feature>
<keyword evidence="11" id="KW-1185">Reference proteome</keyword>
<dbReference type="InterPro" id="IPR036322">
    <property type="entry name" value="WD40_repeat_dom_sf"/>
</dbReference>
<dbReference type="InterPro" id="IPR001680">
    <property type="entry name" value="WD40_rpt"/>
</dbReference>
<dbReference type="InterPro" id="IPR011009">
    <property type="entry name" value="Kinase-like_dom_sf"/>
</dbReference>
<evidence type="ECO:0000259" key="9">
    <source>
        <dbReference type="PROSITE" id="PS50011"/>
    </source>
</evidence>
<feature type="region of interest" description="Disordered" evidence="8">
    <location>
        <begin position="297"/>
        <end position="366"/>
    </location>
</feature>
<dbReference type="InterPro" id="IPR008271">
    <property type="entry name" value="Ser/Thr_kinase_AS"/>
</dbReference>
<dbReference type="PROSITE" id="PS00678">
    <property type="entry name" value="WD_REPEATS_1"/>
    <property type="match status" value="3"/>
</dbReference>
<dbReference type="InterPro" id="IPR015943">
    <property type="entry name" value="WD40/YVTN_repeat-like_dom_sf"/>
</dbReference>
<evidence type="ECO:0000256" key="7">
    <source>
        <dbReference type="SAM" id="Coils"/>
    </source>
</evidence>
<dbReference type="Pfam" id="PF00069">
    <property type="entry name" value="Pkinase"/>
    <property type="match status" value="1"/>
</dbReference>
<dbReference type="CDD" id="cd14014">
    <property type="entry name" value="STKc_PknB_like"/>
    <property type="match status" value="1"/>
</dbReference>
<dbReference type="PROSITE" id="PS50294">
    <property type="entry name" value="WD_REPEATS_REGION"/>
    <property type="match status" value="7"/>
</dbReference>
<dbReference type="Gene3D" id="1.10.510.10">
    <property type="entry name" value="Transferase(Phosphotransferase) domain 1"/>
    <property type="match status" value="1"/>
</dbReference>
<name>A0A4P6JJR3_KTERU</name>
<dbReference type="Gene3D" id="3.30.200.20">
    <property type="entry name" value="Phosphorylase Kinase, domain 1"/>
    <property type="match status" value="1"/>
</dbReference>
<feature type="repeat" description="WD" evidence="5">
    <location>
        <begin position="647"/>
        <end position="688"/>
    </location>
</feature>
<feature type="coiled-coil region" evidence="7">
    <location>
        <begin position="48"/>
        <end position="75"/>
    </location>
</feature>
<keyword evidence="7" id="KW-0175">Coiled coil</keyword>
<dbReference type="PROSITE" id="PS00107">
    <property type="entry name" value="PROTEIN_KINASE_ATP"/>
    <property type="match status" value="1"/>
</dbReference>